<keyword evidence="3" id="KW-1185">Reference proteome</keyword>
<evidence type="ECO:0000256" key="1">
    <source>
        <dbReference type="SAM" id="MobiDB-lite"/>
    </source>
</evidence>
<sequence length="586" mass="65743">MNSKSHIFHHWNLELFKEVNPRIRTALQRFQMFWEEYDLAGRIRARMIKRNQIPQIAADTTRDVPDFQPRVHNDRLTTNVATKTTRRRKSQPVLEATSPHYSIGSSLPSSRSLPDKLKFDPGLFANKFHDHDNSNYPLCDDLFHPLEHSTLTHSSWRNQPPAHPRHSDSRSPGPYLHPALSAANVDFRSLQSGMARTNRHVTNAAACEANVSEIETKYEPSEDDGSFPSENATDIVEDAKQEEFRPKGLQFDGMGGFDAASNAQKRKRNQRKDPEVLVQLRANSEMVTTDEHVFDINFNLQRVRDVFDESDISVDEDNDTSATKRRKKQSSSARVTKSTRKGRKRPTKLADEQVVPPSTARVKRASARAAQVAITKLHQPRSDPLTMAKSPSVSRPSSAHSATNSNHQLSVLETHNRRATSGVGKSPLALSSSGINSRGGRVGGDAQGSSHHRLSSNLSHDMYTMQASESIPLKFSAPGEPPFGFPLTNAEKENDPRAFYAGHMSVNPNPYFSAQEARDPATYNPLYVQRVGSDRAAMVSHYNEPTRPDEFALHQMQRNAPFPLMQLPQHDGLVHHHHIAPSDHQF</sequence>
<dbReference type="OrthoDB" id="5428259at2759"/>
<feature type="region of interest" description="Disordered" evidence="1">
    <location>
        <begin position="314"/>
        <end position="454"/>
    </location>
</feature>
<evidence type="ECO:0000313" key="2">
    <source>
        <dbReference type="EMBL" id="KAH7034800.1"/>
    </source>
</evidence>
<name>A0A9P9BSH4_9PEZI</name>
<feature type="compositionally biased region" description="Polar residues" evidence="1">
    <location>
        <begin position="403"/>
        <end position="413"/>
    </location>
</feature>
<dbReference type="RefSeq" id="XP_046014893.1">
    <property type="nucleotide sequence ID" value="XM_046160877.1"/>
</dbReference>
<evidence type="ECO:0000313" key="3">
    <source>
        <dbReference type="Proteomes" id="UP000756346"/>
    </source>
</evidence>
<dbReference type="EMBL" id="JAGTJQ010000003">
    <property type="protein sequence ID" value="KAH7034800.1"/>
    <property type="molecule type" value="Genomic_DNA"/>
</dbReference>
<gene>
    <name evidence="2" type="ORF">B0I36DRAFT_381655</name>
</gene>
<feature type="region of interest" description="Disordered" evidence="1">
    <location>
        <begin position="153"/>
        <end position="177"/>
    </location>
</feature>
<feature type="region of interest" description="Disordered" evidence="1">
    <location>
        <begin position="248"/>
        <end position="274"/>
    </location>
</feature>
<feature type="compositionally biased region" description="Basic residues" evidence="1">
    <location>
        <begin position="337"/>
        <end position="347"/>
    </location>
</feature>
<feature type="compositionally biased region" description="Low complexity" evidence="1">
    <location>
        <begin position="390"/>
        <end position="402"/>
    </location>
</feature>
<protein>
    <submittedName>
        <fullName evidence="2">Uncharacterized protein</fullName>
    </submittedName>
</protein>
<dbReference type="GeneID" id="70190423"/>
<feature type="region of interest" description="Disordered" evidence="1">
    <location>
        <begin position="80"/>
        <end position="111"/>
    </location>
</feature>
<accession>A0A9P9BSH4</accession>
<comment type="caution">
    <text evidence="2">The sequence shown here is derived from an EMBL/GenBank/DDBJ whole genome shotgun (WGS) entry which is preliminary data.</text>
</comment>
<proteinExistence type="predicted"/>
<organism evidence="2 3">
    <name type="scientific">Microdochium trichocladiopsis</name>
    <dbReference type="NCBI Taxonomy" id="1682393"/>
    <lineage>
        <taxon>Eukaryota</taxon>
        <taxon>Fungi</taxon>
        <taxon>Dikarya</taxon>
        <taxon>Ascomycota</taxon>
        <taxon>Pezizomycotina</taxon>
        <taxon>Sordariomycetes</taxon>
        <taxon>Xylariomycetidae</taxon>
        <taxon>Xylariales</taxon>
        <taxon>Microdochiaceae</taxon>
        <taxon>Microdochium</taxon>
    </lineage>
</organism>
<reference evidence="2" key="1">
    <citation type="journal article" date="2021" name="Nat. Commun.">
        <title>Genetic determinants of endophytism in the Arabidopsis root mycobiome.</title>
        <authorList>
            <person name="Mesny F."/>
            <person name="Miyauchi S."/>
            <person name="Thiergart T."/>
            <person name="Pickel B."/>
            <person name="Atanasova L."/>
            <person name="Karlsson M."/>
            <person name="Huettel B."/>
            <person name="Barry K.W."/>
            <person name="Haridas S."/>
            <person name="Chen C."/>
            <person name="Bauer D."/>
            <person name="Andreopoulos W."/>
            <person name="Pangilinan J."/>
            <person name="LaButti K."/>
            <person name="Riley R."/>
            <person name="Lipzen A."/>
            <person name="Clum A."/>
            <person name="Drula E."/>
            <person name="Henrissat B."/>
            <person name="Kohler A."/>
            <person name="Grigoriev I.V."/>
            <person name="Martin F.M."/>
            <person name="Hacquard S."/>
        </authorList>
    </citation>
    <scope>NUCLEOTIDE SEQUENCE</scope>
    <source>
        <strain evidence="2">MPI-CAGE-CH-0230</strain>
    </source>
</reference>
<dbReference type="AlphaFoldDB" id="A0A9P9BSH4"/>
<dbReference type="Proteomes" id="UP000756346">
    <property type="component" value="Unassembled WGS sequence"/>
</dbReference>